<dbReference type="EMBL" id="CP023036">
    <property type="protein sequence ID" value="AXY23411.1"/>
    <property type="molecule type" value="Genomic_DNA"/>
</dbReference>
<dbReference type="PIRSF" id="PIRSF028438">
    <property type="entry name" value="UCP028438"/>
    <property type="match status" value="1"/>
</dbReference>
<gene>
    <name evidence="1" type="ORF">CD178_02664</name>
</gene>
<sequence length="221" mass="22926">MADVTPNGFALRIRALLPSGWFPAPPATGQVEAAPVLNAVLQGFGNLSAWVWALLAGTNDQTRLASMSGAFLDMFAADFFGTTLTRAAGEGDDALRTRIEEALFPSLGTRPDVVNVLADELGMAGRVIEPRSATDCKGLGSITSPATGGGYGYGTPGLRYGSRHAPFWLFAQLPTGGTDAPSPQTMARIAAVLPAGTIAWVQCTPVAIEAEVNNDFGGDIS</sequence>
<dbReference type="AlphaFoldDB" id="A0A347WEW8"/>
<keyword evidence="2" id="KW-1185">Reference proteome</keyword>
<dbReference type="KEGG" id="ksc:CD178_02664"/>
<name>A0A347WEW8_9PROT</name>
<evidence type="ECO:0000313" key="2">
    <source>
        <dbReference type="Proteomes" id="UP000264120"/>
    </source>
</evidence>
<dbReference type="RefSeq" id="WP_118963329.1">
    <property type="nucleotide sequence ID" value="NZ_CP023036.1"/>
</dbReference>
<evidence type="ECO:0000313" key="1">
    <source>
        <dbReference type="EMBL" id="AXY23411.1"/>
    </source>
</evidence>
<reference evidence="1 2" key="1">
    <citation type="submission" date="2017-08" db="EMBL/GenBank/DDBJ databases">
        <title>Complete genome sequence of Gluconacetobacter saccharivorans CV1 isolated from Fermented Vinegar.</title>
        <authorList>
            <person name="Kim S.-Y."/>
        </authorList>
    </citation>
    <scope>NUCLEOTIDE SEQUENCE [LARGE SCALE GENOMIC DNA]</scope>
    <source>
        <strain evidence="1 2">CV1</strain>
    </source>
</reference>
<dbReference type="Proteomes" id="UP000264120">
    <property type="component" value="Chromosome"/>
</dbReference>
<organism evidence="1 2">
    <name type="scientific">Komagataeibacter saccharivorans</name>
    <dbReference type="NCBI Taxonomy" id="265959"/>
    <lineage>
        <taxon>Bacteria</taxon>
        <taxon>Pseudomonadati</taxon>
        <taxon>Pseudomonadota</taxon>
        <taxon>Alphaproteobacteria</taxon>
        <taxon>Acetobacterales</taxon>
        <taxon>Acetobacteraceae</taxon>
        <taxon>Komagataeibacter</taxon>
    </lineage>
</organism>
<dbReference type="OrthoDB" id="7272469at2"/>
<dbReference type="InterPro" id="IPR016884">
    <property type="entry name" value="UCP028438"/>
</dbReference>
<accession>A0A347WEW8</accession>
<proteinExistence type="predicted"/>
<protein>
    <submittedName>
        <fullName evidence="1">Uncharacterized protein</fullName>
    </submittedName>
</protein>